<name>A0ABY2VLZ9_9PSED</name>
<keyword evidence="3" id="KW-1185">Reference proteome</keyword>
<dbReference type="Proteomes" id="UP000310095">
    <property type="component" value="Unassembled WGS sequence"/>
</dbReference>
<evidence type="ECO:0000313" key="3">
    <source>
        <dbReference type="Proteomes" id="UP000310095"/>
    </source>
</evidence>
<gene>
    <name evidence="2" type="ORF">FEF10_10190</name>
</gene>
<dbReference type="GO" id="GO:0005524">
    <property type="term" value="F:ATP binding"/>
    <property type="evidence" value="ECO:0007669"/>
    <property type="project" value="UniProtKB-KW"/>
</dbReference>
<dbReference type="InterPro" id="IPR027417">
    <property type="entry name" value="P-loop_NTPase"/>
</dbReference>
<reference evidence="2 3" key="1">
    <citation type="submission" date="2019-05" db="EMBL/GenBank/DDBJ databases">
        <title>Identification and Biocontrol Activity Analysis of Biocontrol Strain PF-1 Based on Genome-wide Data.</title>
        <authorList>
            <person name="Qi J."/>
        </authorList>
    </citation>
    <scope>NUCLEOTIDE SEQUENCE [LARGE SCALE GENOMIC DNA]</scope>
    <source>
        <strain evidence="2 3">PF-1</strain>
    </source>
</reference>
<keyword evidence="2" id="KW-0067">ATP-binding</keyword>
<sequence>MSLAGIRSNRGDSYQTLIAMRWAMTILSDAEYQWLEIDSTRWLVDDVVVGKVDGSIICCQCKKNQPDFRPWTISDLSSEFDKSSLLLAREANAEVHFYSRGTFGLVAKLREHCATQPDQECYRESLTVEHTTTDTSLSNTFNAAVSLTTYEFLRRTTFHNTEDFSDLEASLLERLSLLSTNAQAAYVALWHHLDQLGSRMASYGSKAASVQHRLTRADLVVVLTQSGSMLAPHMDESEIRASLNGVSAVGRSWRREIGGKRLQNRVVEDLLSAIYSRKRSILLTGMPGSGKTCTLLAVQEALELRAKRDSALVPMFIQSREFADLATARDREAQGLCEDWVERVARLADKAHVVIVVDSLDVLSISREHTALKYFLAQIDRLLLIENVTVLTACRDFDRRYDRRLAAMVWDCELACQPLDLDCEVLPLLQSLGIDTAGVDGPTRALIQNHRELAVFIELAQLEGGFSVVTSQGLAQRYLDTLVRADTRLGDAAVQAIESVADEMLSTRSLTIPAQRFGGSQSVLRVLLSHNVLHQALDGRVGFGHQTLLDVLVISSAIRRGMTLNSFIQSLSPAPFVRPSIRSFVAQLAIGDRRVFRAQLRAVLMGGSPFHVRRLVAESLADRLPHDDDWPLLRDLRRDCSDVFQVIYLQGKALEWGQFWFKYLVPVLREERDQEALMMLMHQCSVWANEAPSLVFPFWTELLEADWMDRERVASRLGYLLSEIAPAHANLVGKLVESLLSLPLQEHSCLGQSVARCIDAGVLSDEVLWMFVTGRVTDDDVLDLHNLGEKLRLQDYEFGDQCKNYLAERLKVSTELLNLAVQSIEDWSQLRISDIGEWAAGSSGFLRSTSYSVIRTKDDGQHGDADDLLLSAIEAAVINHASLDSKWWRNNRERLCFNHEGALRYFGILSCKAAPSCNVDLSVRLLCEKSLDGSEFGYELGCLAKVAFVHFDSKQQSSVMAAVFAITECDDQDEREILRRQSVQARFVACIPCHMRPPNAQLLLEDVEVREGIFIEAPPIQGWSGIVSAPFPFSVFLETSNHGVLRLLKYYTGYERSFEEGLIGGESEVASMLREAASRDPDRFLGIMSKSWPDISPVFRDAIMSGAAYCLAYLHGNLKSENSWAPLVSVDGAALAGVVIKELSNHSEYWRQNRVASNALNACSHVIANIDQVHRHVDLSAEFLEMQEGASISGDGVSHLEVGLNMARGHIAEALVILVTNLTKSGVPLPEALLRLLRNFADEENPAVRAVIIRRLPYLQSLDPSVGWDLFDRCMKGRSSGLWGTAEPCLYYTYYKDFERVSKWLGRLRFEGIGKDLETWGRISALAALPDHTRTSELLIDLTAIDEVAAWHGASAVWTNTQNFNRHRSQCIAGLEYGLSVVGHADAVVQRMNQLFHRGVTGVPSDLVRSYFTVREASSNSTNSQIYGLDKWLSATAQRDPAEALTVFELYLEYMREKSAYMYDHGGNFTQLLTRLFAEAEEWEETDGGVMLQRVVSVQDELLSLGVSGVSDWLVAAERP</sequence>
<feature type="domain" description="ATPase AAA-type core" evidence="1">
    <location>
        <begin position="281"/>
        <end position="399"/>
    </location>
</feature>
<dbReference type="SUPFAM" id="SSF52540">
    <property type="entry name" value="P-loop containing nucleoside triphosphate hydrolases"/>
    <property type="match status" value="1"/>
</dbReference>
<dbReference type="EMBL" id="VAVY01000002">
    <property type="protein sequence ID" value="TMM63634.1"/>
    <property type="molecule type" value="Genomic_DNA"/>
</dbReference>
<comment type="caution">
    <text evidence="2">The sequence shown here is derived from an EMBL/GenBank/DDBJ whole genome shotgun (WGS) entry which is preliminary data.</text>
</comment>
<proteinExistence type="predicted"/>
<dbReference type="CDD" id="cd00009">
    <property type="entry name" value="AAA"/>
    <property type="match status" value="1"/>
</dbReference>
<evidence type="ECO:0000313" key="2">
    <source>
        <dbReference type="EMBL" id="TMM63634.1"/>
    </source>
</evidence>
<organism evidence="2 3">
    <name type="scientific">Pseudomonas protegens</name>
    <dbReference type="NCBI Taxonomy" id="380021"/>
    <lineage>
        <taxon>Bacteria</taxon>
        <taxon>Pseudomonadati</taxon>
        <taxon>Pseudomonadota</taxon>
        <taxon>Gammaproteobacteria</taxon>
        <taxon>Pseudomonadales</taxon>
        <taxon>Pseudomonadaceae</taxon>
        <taxon>Pseudomonas</taxon>
    </lineage>
</organism>
<dbReference type="Pfam" id="PF00004">
    <property type="entry name" value="AAA"/>
    <property type="match status" value="1"/>
</dbReference>
<protein>
    <submittedName>
        <fullName evidence="2">ATP-binding protein</fullName>
    </submittedName>
</protein>
<keyword evidence="2" id="KW-0547">Nucleotide-binding</keyword>
<dbReference type="InterPro" id="IPR003959">
    <property type="entry name" value="ATPase_AAA_core"/>
</dbReference>
<dbReference type="Gene3D" id="3.40.50.300">
    <property type="entry name" value="P-loop containing nucleotide triphosphate hydrolases"/>
    <property type="match status" value="1"/>
</dbReference>
<evidence type="ECO:0000259" key="1">
    <source>
        <dbReference type="Pfam" id="PF00004"/>
    </source>
</evidence>
<accession>A0ABY2VLZ9</accession>